<dbReference type="GO" id="GO:0005737">
    <property type="term" value="C:cytoplasm"/>
    <property type="evidence" value="ECO:0007669"/>
    <property type="project" value="UniProtKB-SubCell"/>
</dbReference>
<evidence type="ECO:0000256" key="4">
    <source>
        <dbReference type="ARBA" id="ARBA00012030"/>
    </source>
</evidence>
<dbReference type="GO" id="GO:0097510">
    <property type="term" value="P:base-excision repair, AP site formation via deaminated base removal"/>
    <property type="evidence" value="ECO:0007669"/>
    <property type="project" value="TreeGrafter"/>
</dbReference>
<evidence type="ECO:0000256" key="8">
    <source>
        <dbReference type="ARBA" id="ARBA00023204"/>
    </source>
</evidence>
<dbReference type="HAMAP" id="MF_00148">
    <property type="entry name" value="UDG"/>
    <property type="match status" value="1"/>
</dbReference>
<keyword evidence="9" id="KW-0963">Cytoplasm</keyword>
<dbReference type="Proteomes" id="UP000288227">
    <property type="component" value="Unassembled WGS sequence"/>
</dbReference>
<dbReference type="SMART" id="SM00987">
    <property type="entry name" value="UreE_C"/>
    <property type="match status" value="1"/>
</dbReference>
<dbReference type="Gene3D" id="3.40.470.10">
    <property type="entry name" value="Uracil-DNA glycosylase-like domain"/>
    <property type="match status" value="1"/>
</dbReference>
<feature type="domain" description="Uracil-DNA glycosylase-like" evidence="12">
    <location>
        <begin position="50"/>
        <end position="210"/>
    </location>
</feature>
<dbReference type="SMART" id="SM00986">
    <property type="entry name" value="UDG"/>
    <property type="match status" value="1"/>
</dbReference>
<comment type="function">
    <text evidence="2 9 11">Excises uracil residues from the DNA which can arise as a result of misincorporation of dUMP residues by DNA polymerase or due to deamination of cytosine.</text>
</comment>
<gene>
    <name evidence="9" type="primary">ung</name>
    <name evidence="13" type="ORF">SanaruYs_36180</name>
</gene>
<dbReference type="PANTHER" id="PTHR11264">
    <property type="entry name" value="URACIL-DNA GLYCOSYLASE"/>
    <property type="match status" value="1"/>
</dbReference>
<keyword evidence="7 9" id="KW-0378">Hydrolase</keyword>
<dbReference type="FunFam" id="3.40.470.10:FF:000001">
    <property type="entry name" value="Uracil-DNA glycosylase"/>
    <property type="match status" value="1"/>
</dbReference>
<evidence type="ECO:0000256" key="3">
    <source>
        <dbReference type="ARBA" id="ARBA00008184"/>
    </source>
</evidence>
<dbReference type="NCBIfam" id="TIGR00628">
    <property type="entry name" value="ung"/>
    <property type="match status" value="1"/>
</dbReference>
<evidence type="ECO:0000256" key="9">
    <source>
        <dbReference type="HAMAP-Rule" id="MF_00148"/>
    </source>
</evidence>
<dbReference type="InterPro" id="IPR002043">
    <property type="entry name" value="UDG_fam1"/>
</dbReference>
<dbReference type="SUPFAM" id="SSF52141">
    <property type="entry name" value="Uracil-DNA glycosylase-like"/>
    <property type="match status" value="1"/>
</dbReference>
<evidence type="ECO:0000256" key="5">
    <source>
        <dbReference type="ARBA" id="ARBA00018429"/>
    </source>
</evidence>
<dbReference type="GO" id="GO:0004844">
    <property type="term" value="F:uracil DNA N-glycosylase activity"/>
    <property type="evidence" value="ECO:0007669"/>
    <property type="project" value="UniProtKB-UniRule"/>
</dbReference>
<evidence type="ECO:0000256" key="2">
    <source>
        <dbReference type="ARBA" id="ARBA00002631"/>
    </source>
</evidence>
<keyword evidence="8 9" id="KW-0234">DNA repair</keyword>
<dbReference type="NCBIfam" id="NF003591">
    <property type="entry name" value="PRK05254.1-4"/>
    <property type="match status" value="1"/>
</dbReference>
<reference evidence="13 14" key="1">
    <citation type="submission" date="2018-11" db="EMBL/GenBank/DDBJ databases">
        <title>Chryseotalea sanarue gen. nov., sp., nov., a member of the family Cytophagaceae, isolated from a brackish lake in Hamamatsu Japan.</title>
        <authorList>
            <person name="Maejima Y."/>
            <person name="Iino T."/>
            <person name="Muraguchi Y."/>
            <person name="Fukuda K."/>
            <person name="Ohkuma M."/>
            <person name="Moriuchi R."/>
            <person name="Dohra H."/>
            <person name="Kimbara K."/>
            <person name="Shintani M."/>
        </authorList>
    </citation>
    <scope>NUCLEOTIDE SEQUENCE [LARGE SCALE GENOMIC DNA]</scope>
    <source>
        <strain evidence="13 14">Ys</strain>
    </source>
</reference>
<dbReference type="AlphaFoldDB" id="A0A401UEN1"/>
<dbReference type="PROSITE" id="PS00130">
    <property type="entry name" value="U_DNA_GLYCOSYLASE"/>
    <property type="match status" value="1"/>
</dbReference>
<sequence>MDIKIEESWKNQLQGEFEQDYFKQLIEFVKEEYKTKTVFPPGKEIFSAFDSSPFASTRVVIIGQDPYHGPGQANGLCFSVKDGMRVPPSLVNIFKEIRNDLGKPIPASGDLRRWAEQGVLLLNATLTVRASEAGSHQNKGWETFTDAVIKRISEQKQHMVFLLWGAYAQKKGEIIDRSKHLVLMSAHPSPFSADRGFFGNKHFSQTNAYLKSKGLPEVEW</sequence>
<dbReference type="RefSeq" id="WP_127124022.1">
    <property type="nucleotide sequence ID" value="NZ_BHXQ01000007.1"/>
</dbReference>
<feature type="active site" description="Proton acceptor" evidence="9 10">
    <location>
        <position position="65"/>
    </location>
</feature>
<comment type="caution">
    <text evidence="13">The sequence shown here is derived from an EMBL/GenBank/DDBJ whole genome shotgun (WGS) entry which is preliminary data.</text>
</comment>
<dbReference type="CDD" id="cd10027">
    <property type="entry name" value="UDG-F1-like"/>
    <property type="match status" value="1"/>
</dbReference>
<evidence type="ECO:0000313" key="13">
    <source>
        <dbReference type="EMBL" id="GCC53375.1"/>
    </source>
</evidence>
<evidence type="ECO:0000259" key="12">
    <source>
        <dbReference type="SMART" id="SM00986"/>
    </source>
</evidence>
<evidence type="ECO:0000256" key="6">
    <source>
        <dbReference type="ARBA" id="ARBA00022763"/>
    </source>
</evidence>
<name>A0A401UEN1_9BACT</name>
<accession>A0A401UEN1</accession>
<evidence type="ECO:0000256" key="7">
    <source>
        <dbReference type="ARBA" id="ARBA00022801"/>
    </source>
</evidence>
<dbReference type="InterPro" id="IPR036895">
    <property type="entry name" value="Uracil-DNA_glycosylase-like_sf"/>
</dbReference>
<dbReference type="EC" id="3.2.2.27" evidence="4 9"/>
<evidence type="ECO:0000256" key="1">
    <source>
        <dbReference type="ARBA" id="ARBA00001400"/>
    </source>
</evidence>
<comment type="catalytic activity">
    <reaction evidence="1 9 11">
        <text>Hydrolyzes single-stranded DNA or mismatched double-stranded DNA and polynucleotides, releasing free uracil.</text>
        <dbReference type="EC" id="3.2.2.27"/>
    </reaction>
</comment>
<dbReference type="NCBIfam" id="NF003589">
    <property type="entry name" value="PRK05254.1-2"/>
    <property type="match status" value="1"/>
</dbReference>
<keyword evidence="6 9" id="KW-0227">DNA damage</keyword>
<evidence type="ECO:0000256" key="10">
    <source>
        <dbReference type="PROSITE-ProRule" id="PRU10072"/>
    </source>
</evidence>
<keyword evidence="14" id="KW-1185">Reference proteome</keyword>
<proteinExistence type="inferred from homology"/>
<dbReference type="InterPro" id="IPR018085">
    <property type="entry name" value="Ura-DNA_Glyclase_AS"/>
</dbReference>
<dbReference type="OrthoDB" id="9804372at2"/>
<comment type="similarity">
    <text evidence="3 9 11">Belongs to the uracil-DNA glycosylase (UDG) superfamily. UNG family.</text>
</comment>
<dbReference type="NCBIfam" id="NF003588">
    <property type="entry name" value="PRK05254.1-1"/>
    <property type="match status" value="1"/>
</dbReference>
<dbReference type="InterPro" id="IPR005122">
    <property type="entry name" value="Uracil-DNA_glycosylase-like"/>
</dbReference>
<dbReference type="NCBIfam" id="NF003592">
    <property type="entry name" value="PRK05254.1-5"/>
    <property type="match status" value="1"/>
</dbReference>
<protein>
    <recommendedName>
        <fullName evidence="5 9">Uracil-DNA glycosylase</fullName>
        <shortName evidence="9">UDG</shortName>
        <ecNumber evidence="4 9">3.2.2.27</ecNumber>
    </recommendedName>
</protein>
<comment type="subcellular location">
    <subcellularLocation>
        <location evidence="9">Cytoplasm</location>
    </subcellularLocation>
</comment>
<dbReference type="PANTHER" id="PTHR11264:SF0">
    <property type="entry name" value="URACIL-DNA GLYCOSYLASE"/>
    <property type="match status" value="1"/>
</dbReference>
<dbReference type="Pfam" id="PF03167">
    <property type="entry name" value="UDG"/>
    <property type="match status" value="1"/>
</dbReference>
<evidence type="ECO:0000256" key="11">
    <source>
        <dbReference type="RuleBase" id="RU003780"/>
    </source>
</evidence>
<organism evidence="13 14">
    <name type="scientific">Chryseotalea sanaruensis</name>
    <dbReference type="NCBI Taxonomy" id="2482724"/>
    <lineage>
        <taxon>Bacteria</taxon>
        <taxon>Pseudomonadati</taxon>
        <taxon>Bacteroidota</taxon>
        <taxon>Cytophagia</taxon>
        <taxon>Cytophagales</taxon>
        <taxon>Chryseotaleaceae</taxon>
        <taxon>Chryseotalea</taxon>
    </lineage>
</organism>
<evidence type="ECO:0000313" key="14">
    <source>
        <dbReference type="Proteomes" id="UP000288227"/>
    </source>
</evidence>
<dbReference type="EMBL" id="BHXQ01000007">
    <property type="protein sequence ID" value="GCC53375.1"/>
    <property type="molecule type" value="Genomic_DNA"/>
</dbReference>